<dbReference type="GO" id="GO:0016616">
    <property type="term" value="F:oxidoreductase activity, acting on the CH-OH group of donors, NAD or NADP as acceptor"/>
    <property type="evidence" value="ECO:0007669"/>
    <property type="project" value="InterPro"/>
</dbReference>
<gene>
    <name evidence="2" type="ORF">METZ01_LOCUS434717</name>
</gene>
<dbReference type="AlphaFoldDB" id="A0A382YEZ8"/>
<name>A0A382YEZ8_9ZZZZ</name>
<evidence type="ECO:0000313" key="2">
    <source>
        <dbReference type="EMBL" id="SVD81863.1"/>
    </source>
</evidence>
<evidence type="ECO:0000259" key="1">
    <source>
        <dbReference type="Pfam" id="PF01073"/>
    </source>
</evidence>
<dbReference type="EMBL" id="UINC01175308">
    <property type="protein sequence ID" value="SVD81863.1"/>
    <property type="molecule type" value="Genomic_DNA"/>
</dbReference>
<feature type="non-terminal residue" evidence="2">
    <location>
        <position position="155"/>
    </location>
</feature>
<dbReference type="InterPro" id="IPR051783">
    <property type="entry name" value="NAD(P)-dependent_oxidoreduct"/>
</dbReference>
<reference evidence="2" key="1">
    <citation type="submission" date="2018-05" db="EMBL/GenBank/DDBJ databases">
        <authorList>
            <person name="Lanie J.A."/>
            <person name="Ng W.-L."/>
            <person name="Kazmierczak K.M."/>
            <person name="Andrzejewski T.M."/>
            <person name="Davidsen T.M."/>
            <person name="Wayne K.J."/>
            <person name="Tettelin H."/>
            <person name="Glass J.I."/>
            <person name="Rusch D."/>
            <person name="Podicherti R."/>
            <person name="Tsui H.-C.T."/>
            <person name="Winkler M.E."/>
        </authorList>
    </citation>
    <scope>NUCLEOTIDE SEQUENCE</scope>
</reference>
<dbReference type="Pfam" id="PF01073">
    <property type="entry name" value="3Beta_HSD"/>
    <property type="match status" value="1"/>
</dbReference>
<organism evidence="2">
    <name type="scientific">marine metagenome</name>
    <dbReference type="NCBI Taxonomy" id="408172"/>
    <lineage>
        <taxon>unclassified sequences</taxon>
        <taxon>metagenomes</taxon>
        <taxon>ecological metagenomes</taxon>
    </lineage>
</organism>
<proteinExistence type="predicted"/>
<dbReference type="GO" id="GO:0004029">
    <property type="term" value="F:aldehyde dehydrogenase (NAD+) activity"/>
    <property type="evidence" value="ECO:0007669"/>
    <property type="project" value="TreeGrafter"/>
</dbReference>
<dbReference type="InterPro" id="IPR002225">
    <property type="entry name" value="3Beta_OHSteriod_DH/Estase"/>
</dbReference>
<accession>A0A382YEZ8</accession>
<dbReference type="InterPro" id="IPR036291">
    <property type="entry name" value="NAD(P)-bd_dom_sf"/>
</dbReference>
<dbReference type="GO" id="GO:0006694">
    <property type="term" value="P:steroid biosynthetic process"/>
    <property type="evidence" value="ECO:0007669"/>
    <property type="project" value="InterPro"/>
</dbReference>
<dbReference type="SUPFAM" id="SSF51735">
    <property type="entry name" value="NAD(P)-binding Rossmann-fold domains"/>
    <property type="match status" value="1"/>
</dbReference>
<feature type="domain" description="3-beta hydroxysteroid dehydrogenase/isomerase" evidence="1">
    <location>
        <begin position="4"/>
        <end position="137"/>
    </location>
</feature>
<dbReference type="PANTHER" id="PTHR48079:SF6">
    <property type="entry name" value="NAD(P)-BINDING DOMAIN-CONTAINING PROTEIN-RELATED"/>
    <property type="match status" value="1"/>
</dbReference>
<protein>
    <recommendedName>
        <fullName evidence="1">3-beta hydroxysteroid dehydrogenase/isomerase domain-containing protein</fullName>
    </recommendedName>
</protein>
<sequence length="155" mass="17139">MIFVTGGTGLVGSHILLKLTQQGKKVKALKREGSDLDICQKIFTYYDANDLFQKINWINGDINDIPSLEEGMQDSEFVLHAAGLVSSRTSDIKLLKKVNIEGTKNIVNVALSKKIKKLGYISSIAALGRNSTNDIIDENYWFIATKLDGNYAISK</sequence>
<dbReference type="Gene3D" id="3.40.50.720">
    <property type="entry name" value="NAD(P)-binding Rossmann-like Domain"/>
    <property type="match status" value="1"/>
</dbReference>
<dbReference type="PANTHER" id="PTHR48079">
    <property type="entry name" value="PROTEIN YEEZ"/>
    <property type="match status" value="1"/>
</dbReference>
<dbReference type="GO" id="GO:0005737">
    <property type="term" value="C:cytoplasm"/>
    <property type="evidence" value="ECO:0007669"/>
    <property type="project" value="TreeGrafter"/>
</dbReference>